<keyword evidence="11" id="KW-1185">Reference proteome</keyword>
<dbReference type="SMART" id="SM00304">
    <property type="entry name" value="HAMP"/>
    <property type="match status" value="1"/>
</dbReference>
<dbReference type="PROSITE" id="PS50111">
    <property type="entry name" value="CHEMOTAXIS_TRANSDUC_2"/>
    <property type="match status" value="1"/>
</dbReference>
<sequence>MKDSIQKKMTLYFSIIVLILAVLIAWTTYRSSIQLVEQSLNEIAKTIAEQSVMQIDIEEYIKEIELGVTEPDSSYYLALREQMNKHRQATGLRYLYTMGREQTENGYDYFYMVDGLPIGDENESLLGELEDNADILPDVEKAFSTGATQISMTSEGKYGSLISSYVPMISQSGEVIGVMGADLDATAIYMNMAQQKRNLYLIIAGALLISIIIVYALSRYFVSPLRSLAHQVHKVGEGDLSADFSTKRTDEVGTVANAFQKMTDSLKPVISGISQHSTTLVQMSKEQLSNAEEIKQGNETVAQTMVNLAAGAEGQAAATVKIVETVEDFAKQIDYTSDKGDALNKEAESVLALTDEGFKQITETEQYVSILYKGVEKSVEQVKALDDDAKNISSLVQVIEGIAEQTNLLALNAAIEAARAGEHGKGFAVVADEVRKLAEEVKKSVGNIVSIVGGIQEQSSEVAKVLESGYEQASKGTVTLKETGFVFTNIHSAVKQMQQQIQGIAQDLQHISERGNSIHSSIGNVATATEDAQAGIEGTSSLVQKSTVSMAEIVHNSEELTKIASELNQLIERFKVEQ</sequence>
<dbReference type="EMBL" id="CP137624">
    <property type="protein sequence ID" value="WPK13344.1"/>
    <property type="molecule type" value="Genomic_DNA"/>
</dbReference>
<evidence type="ECO:0000256" key="1">
    <source>
        <dbReference type="ARBA" id="ARBA00004236"/>
    </source>
</evidence>
<proteinExistence type="inferred from homology"/>
<reference evidence="10 11" key="1">
    <citation type="submission" date="2023-09" db="EMBL/GenBank/DDBJ databases">
        <authorList>
            <person name="Page C.A."/>
            <person name="Perez-Diaz I.M."/>
        </authorList>
    </citation>
    <scope>NUCLEOTIDE SEQUENCE [LARGE SCALE GENOMIC DNA]</scope>
    <source>
        <strain evidence="10 11">Ll15</strain>
    </source>
</reference>
<evidence type="ECO:0000313" key="10">
    <source>
        <dbReference type="EMBL" id="WPK13344.1"/>
    </source>
</evidence>
<dbReference type="Proteomes" id="UP001322664">
    <property type="component" value="Chromosome"/>
</dbReference>
<evidence type="ECO:0000256" key="3">
    <source>
        <dbReference type="ARBA" id="ARBA00023136"/>
    </source>
</evidence>
<dbReference type="PANTHER" id="PTHR32089">
    <property type="entry name" value="METHYL-ACCEPTING CHEMOTAXIS PROTEIN MCPB"/>
    <property type="match status" value="1"/>
</dbReference>
<evidence type="ECO:0000256" key="5">
    <source>
        <dbReference type="ARBA" id="ARBA00029447"/>
    </source>
</evidence>
<keyword evidence="7" id="KW-1133">Transmembrane helix</keyword>
<feature type="domain" description="Methyl-accepting transducer" evidence="8">
    <location>
        <begin position="290"/>
        <end position="526"/>
    </location>
</feature>
<keyword evidence="3 7" id="KW-0472">Membrane</keyword>
<keyword evidence="2" id="KW-1003">Cell membrane</keyword>
<evidence type="ECO:0000256" key="4">
    <source>
        <dbReference type="ARBA" id="ARBA00023224"/>
    </source>
</evidence>
<evidence type="ECO:0000256" key="6">
    <source>
        <dbReference type="PROSITE-ProRule" id="PRU00284"/>
    </source>
</evidence>
<feature type="transmembrane region" description="Helical" evidence="7">
    <location>
        <begin position="12"/>
        <end position="29"/>
    </location>
</feature>
<comment type="subcellular location">
    <subcellularLocation>
        <location evidence="1">Cell membrane</location>
    </subcellularLocation>
</comment>
<evidence type="ECO:0000259" key="9">
    <source>
        <dbReference type="PROSITE" id="PS50885"/>
    </source>
</evidence>
<gene>
    <name evidence="10" type="ORF">R6U77_06620</name>
</gene>
<organism evidence="10 11">
    <name type="scientific">Lysinibacillus louembei</name>
    <dbReference type="NCBI Taxonomy" id="1470088"/>
    <lineage>
        <taxon>Bacteria</taxon>
        <taxon>Bacillati</taxon>
        <taxon>Bacillota</taxon>
        <taxon>Bacilli</taxon>
        <taxon>Bacillales</taxon>
        <taxon>Bacillaceae</taxon>
        <taxon>Lysinibacillus</taxon>
    </lineage>
</organism>
<evidence type="ECO:0000313" key="11">
    <source>
        <dbReference type="Proteomes" id="UP001322664"/>
    </source>
</evidence>
<evidence type="ECO:0000259" key="8">
    <source>
        <dbReference type="PROSITE" id="PS50111"/>
    </source>
</evidence>
<keyword evidence="7" id="KW-0812">Transmembrane</keyword>
<dbReference type="InterPro" id="IPR004089">
    <property type="entry name" value="MCPsignal_dom"/>
</dbReference>
<dbReference type="PROSITE" id="PS50885">
    <property type="entry name" value="HAMP"/>
    <property type="match status" value="1"/>
</dbReference>
<dbReference type="SMART" id="SM00283">
    <property type="entry name" value="MA"/>
    <property type="match status" value="1"/>
</dbReference>
<evidence type="ECO:0000256" key="2">
    <source>
        <dbReference type="ARBA" id="ARBA00022475"/>
    </source>
</evidence>
<dbReference type="InterPro" id="IPR003660">
    <property type="entry name" value="HAMP_dom"/>
</dbReference>
<feature type="transmembrane region" description="Helical" evidence="7">
    <location>
        <begin position="199"/>
        <end position="218"/>
    </location>
</feature>
<dbReference type="PANTHER" id="PTHR32089:SF112">
    <property type="entry name" value="LYSOZYME-LIKE PROTEIN-RELATED"/>
    <property type="match status" value="1"/>
</dbReference>
<dbReference type="RefSeq" id="WP_319837876.1">
    <property type="nucleotide sequence ID" value="NZ_CP137624.1"/>
</dbReference>
<dbReference type="CDD" id="cd06225">
    <property type="entry name" value="HAMP"/>
    <property type="match status" value="1"/>
</dbReference>
<dbReference type="Pfam" id="PF00015">
    <property type="entry name" value="MCPsignal"/>
    <property type="match status" value="1"/>
</dbReference>
<feature type="domain" description="HAMP" evidence="9">
    <location>
        <begin position="219"/>
        <end position="271"/>
    </location>
</feature>
<protein>
    <submittedName>
        <fullName evidence="10">Methyl-accepting chemotaxis protein</fullName>
    </submittedName>
</protein>
<accession>A0ABZ0RYM7</accession>
<dbReference type="Gene3D" id="1.10.287.950">
    <property type="entry name" value="Methyl-accepting chemotaxis protein"/>
    <property type="match status" value="1"/>
</dbReference>
<dbReference type="Gene3D" id="6.10.340.10">
    <property type="match status" value="1"/>
</dbReference>
<keyword evidence="4 6" id="KW-0807">Transducer</keyword>
<dbReference type="SUPFAM" id="SSF58104">
    <property type="entry name" value="Methyl-accepting chemotaxis protein (MCP) signaling domain"/>
    <property type="match status" value="1"/>
</dbReference>
<dbReference type="Pfam" id="PF00672">
    <property type="entry name" value="HAMP"/>
    <property type="match status" value="1"/>
</dbReference>
<dbReference type="CDD" id="cd11386">
    <property type="entry name" value="MCP_signal"/>
    <property type="match status" value="1"/>
</dbReference>
<comment type="similarity">
    <text evidence="5">Belongs to the methyl-accepting chemotaxis (MCP) protein family.</text>
</comment>
<evidence type="ECO:0000256" key="7">
    <source>
        <dbReference type="SAM" id="Phobius"/>
    </source>
</evidence>
<name>A0ABZ0RYM7_9BACI</name>